<reference evidence="4" key="1">
    <citation type="submission" date="2017-02" db="UniProtKB">
        <authorList>
            <consortium name="WormBaseParasite"/>
        </authorList>
    </citation>
    <scope>IDENTIFICATION</scope>
</reference>
<evidence type="ECO:0000256" key="1">
    <source>
        <dbReference type="SAM" id="Phobius"/>
    </source>
</evidence>
<keyword evidence="1" id="KW-0812">Transmembrane</keyword>
<gene>
    <name evidence="2" type="ORF">ASIM_LOCUS16478</name>
</gene>
<dbReference type="AlphaFoldDB" id="A0A0M3K7Y0"/>
<organism evidence="4">
    <name type="scientific">Anisakis simplex</name>
    <name type="common">Herring worm</name>
    <dbReference type="NCBI Taxonomy" id="6269"/>
    <lineage>
        <taxon>Eukaryota</taxon>
        <taxon>Metazoa</taxon>
        <taxon>Ecdysozoa</taxon>
        <taxon>Nematoda</taxon>
        <taxon>Chromadorea</taxon>
        <taxon>Rhabditida</taxon>
        <taxon>Spirurina</taxon>
        <taxon>Ascaridomorpha</taxon>
        <taxon>Ascaridoidea</taxon>
        <taxon>Anisakidae</taxon>
        <taxon>Anisakis</taxon>
        <taxon>Anisakis simplex complex</taxon>
    </lineage>
</organism>
<protein>
    <submittedName>
        <fullName evidence="4">SUN domain-containing protein</fullName>
    </submittedName>
</protein>
<evidence type="ECO:0000313" key="2">
    <source>
        <dbReference type="EMBL" id="VDK57890.1"/>
    </source>
</evidence>
<dbReference type="WBParaSite" id="ASIM_0001707101-mRNA-1">
    <property type="protein sequence ID" value="ASIM_0001707101-mRNA-1"/>
    <property type="gene ID" value="ASIM_0001707101"/>
</dbReference>
<evidence type="ECO:0000313" key="3">
    <source>
        <dbReference type="Proteomes" id="UP000267096"/>
    </source>
</evidence>
<name>A0A0M3K7Y0_ANISI</name>
<reference evidence="2 3" key="2">
    <citation type="submission" date="2018-11" db="EMBL/GenBank/DDBJ databases">
        <authorList>
            <consortium name="Pathogen Informatics"/>
        </authorList>
    </citation>
    <scope>NUCLEOTIDE SEQUENCE [LARGE SCALE GENOMIC DNA]</scope>
</reference>
<accession>A0A0M3K7Y0</accession>
<feature type="transmembrane region" description="Helical" evidence="1">
    <location>
        <begin position="99"/>
        <end position="119"/>
    </location>
</feature>
<dbReference type="Proteomes" id="UP000267096">
    <property type="component" value="Unassembled WGS sequence"/>
</dbReference>
<evidence type="ECO:0000313" key="4">
    <source>
        <dbReference type="WBParaSite" id="ASIM_0001707101-mRNA-1"/>
    </source>
</evidence>
<keyword evidence="1" id="KW-0472">Membrane</keyword>
<proteinExistence type="predicted"/>
<keyword evidence="1" id="KW-1133">Transmembrane helix</keyword>
<dbReference type="Gene3D" id="1.10.287.70">
    <property type="match status" value="1"/>
</dbReference>
<dbReference type="OrthoDB" id="297496at2759"/>
<sequence length="243" mass="28097">MEACGSSLTDLLDKRRRSAAYLVHPRSNTVTRYSVPNSKRHNPKFSLLDDEHFLPRGASNGSLKSTTKSQIITSLSETRFQKFCHYLQYIYKKSHIHSFFPVLILIAYSFLGGLIFYTIECPNEEELLLEKKAYIDAEKRTLFSIIADVEHNVQLIRATHNTTSAINAQLRQYNKFALNVLNKAAYWYALSVYYLTDHESYKASVLHPESPEKLWQNQFATNFGRIHALRNYTEQVGGFCDRE</sequence>
<keyword evidence="3" id="KW-1185">Reference proteome</keyword>
<dbReference type="EMBL" id="UYRR01033134">
    <property type="protein sequence ID" value="VDK57890.1"/>
    <property type="molecule type" value="Genomic_DNA"/>
</dbReference>